<protein>
    <recommendedName>
        <fullName evidence="1">Sec23/Sec24 beta-sandwich domain-containing protein</fullName>
    </recommendedName>
</protein>
<evidence type="ECO:0000259" key="1">
    <source>
        <dbReference type="Pfam" id="PF08033"/>
    </source>
</evidence>
<feature type="domain" description="Sec23/Sec24 beta-sandwich" evidence="1">
    <location>
        <begin position="1"/>
        <end position="69"/>
    </location>
</feature>
<reference evidence="2" key="1">
    <citation type="submission" date="2020-11" db="EMBL/GenBank/DDBJ databases">
        <authorList>
            <consortium name="DOE Joint Genome Institute"/>
            <person name="Ahrendt S."/>
            <person name="Riley R."/>
            <person name="Andreopoulos W."/>
            <person name="Labutti K."/>
            <person name="Pangilinan J."/>
            <person name="Ruiz-Duenas F.J."/>
            <person name="Barrasa J.M."/>
            <person name="Sanchez-Garcia M."/>
            <person name="Camarero S."/>
            <person name="Miyauchi S."/>
            <person name="Serrano A."/>
            <person name="Linde D."/>
            <person name="Babiker R."/>
            <person name="Drula E."/>
            <person name="Ayuso-Fernandez I."/>
            <person name="Pacheco R."/>
            <person name="Padilla G."/>
            <person name="Ferreira P."/>
            <person name="Barriuso J."/>
            <person name="Kellner H."/>
            <person name="Castanera R."/>
            <person name="Alfaro M."/>
            <person name="Ramirez L."/>
            <person name="Pisabarro A.G."/>
            <person name="Kuo A."/>
            <person name="Tritt A."/>
            <person name="Lipzen A."/>
            <person name="He G."/>
            <person name="Yan M."/>
            <person name="Ng V."/>
            <person name="Cullen D."/>
            <person name="Martin F."/>
            <person name="Rosso M.-N."/>
            <person name="Henrissat B."/>
            <person name="Hibbett D."/>
            <person name="Martinez A.T."/>
            <person name="Grigoriev I.V."/>
        </authorList>
    </citation>
    <scope>NUCLEOTIDE SEQUENCE</scope>
    <source>
        <strain evidence="2">MF-IS2</strain>
    </source>
</reference>
<proteinExistence type="predicted"/>
<gene>
    <name evidence="2" type="ORF">P691DRAFT_401026</name>
</gene>
<keyword evidence="3" id="KW-1185">Reference proteome</keyword>
<dbReference type="Proteomes" id="UP000807342">
    <property type="component" value="Unassembled WGS sequence"/>
</dbReference>
<evidence type="ECO:0000313" key="2">
    <source>
        <dbReference type="EMBL" id="KAF9443646.1"/>
    </source>
</evidence>
<comment type="caution">
    <text evidence="2">The sequence shown here is derived from an EMBL/GenBank/DDBJ whole genome shotgun (WGS) entry which is preliminary data.</text>
</comment>
<dbReference type="EMBL" id="MU151450">
    <property type="protein sequence ID" value="KAF9443646.1"/>
    <property type="molecule type" value="Genomic_DNA"/>
</dbReference>
<name>A0A9P6BX48_9AGAR</name>
<dbReference type="InterPro" id="IPR012990">
    <property type="entry name" value="Beta-sandwich_Sec23_24"/>
</dbReference>
<sequence length="96" mass="10986">MRFYCSSDPRIMKLYGSFVQSSPTDLDFSILDADKTIWADFEHPTSFNPHEYAYIHRATLYATVWGEQRYADMDAVFCRFACEGEVGGLGLKKALD</sequence>
<accession>A0A9P6BX48</accession>
<dbReference type="Pfam" id="PF08033">
    <property type="entry name" value="Sec23_BS"/>
    <property type="match status" value="1"/>
</dbReference>
<dbReference type="Gene3D" id="2.60.40.1670">
    <property type="entry name" value="beta-sandwich domain of Sec23/24"/>
    <property type="match status" value="1"/>
</dbReference>
<dbReference type="AlphaFoldDB" id="A0A9P6BX48"/>
<dbReference type="OrthoDB" id="49016at2759"/>
<dbReference type="SUPFAM" id="SSF81995">
    <property type="entry name" value="beta-sandwich domain of Sec23/24"/>
    <property type="match status" value="1"/>
</dbReference>
<evidence type="ECO:0000313" key="3">
    <source>
        <dbReference type="Proteomes" id="UP000807342"/>
    </source>
</evidence>
<organism evidence="2 3">
    <name type="scientific">Macrolepiota fuliginosa MF-IS2</name>
    <dbReference type="NCBI Taxonomy" id="1400762"/>
    <lineage>
        <taxon>Eukaryota</taxon>
        <taxon>Fungi</taxon>
        <taxon>Dikarya</taxon>
        <taxon>Basidiomycota</taxon>
        <taxon>Agaricomycotina</taxon>
        <taxon>Agaricomycetes</taxon>
        <taxon>Agaricomycetidae</taxon>
        <taxon>Agaricales</taxon>
        <taxon>Agaricineae</taxon>
        <taxon>Agaricaceae</taxon>
        <taxon>Macrolepiota</taxon>
    </lineage>
</organism>